<dbReference type="PANTHER" id="PTHR38686">
    <property type="entry name" value="APOLIPOPROTEIN N-ACYLTRANSFERASE"/>
    <property type="match status" value="1"/>
</dbReference>
<keyword evidence="7 9" id="KW-0472">Membrane</keyword>
<keyword evidence="12" id="KW-1185">Reference proteome</keyword>
<feature type="transmembrane region" description="Helical" evidence="9">
    <location>
        <begin position="54"/>
        <end position="75"/>
    </location>
</feature>
<evidence type="ECO:0000256" key="9">
    <source>
        <dbReference type="HAMAP-Rule" id="MF_01148"/>
    </source>
</evidence>
<gene>
    <name evidence="9 11" type="primary">lnt</name>
    <name evidence="11" type="ORF">ACFOZ5_17280</name>
</gene>
<protein>
    <recommendedName>
        <fullName evidence="9">Apolipoprotein N-acyltransferase</fullName>
        <shortName evidence="9">ALP N-acyltransferase</shortName>
        <ecNumber evidence="9">2.3.1.269</ecNumber>
    </recommendedName>
</protein>
<feature type="transmembrane region" description="Helical" evidence="9">
    <location>
        <begin position="87"/>
        <end position="110"/>
    </location>
</feature>
<evidence type="ECO:0000313" key="11">
    <source>
        <dbReference type="EMBL" id="MFC4260772.1"/>
    </source>
</evidence>
<evidence type="ECO:0000256" key="2">
    <source>
        <dbReference type="ARBA" id="ARBA00010065"/>
    </source>
</evidence>
<dbReference type="InterPro" id="IPR036526">
    <property type="entry name" value="C-N_Hydrolase_sf"/>
</dbReference>
<evidence type="ECO:0000256" key="5">
    <source>
        <dbReference type="ARBA" id="ARBA00022692"/>
    </source>
</evidence>
<reference evidence="12" key="1">
    <citation type="journal article" date="2019" name="Int. J. Syst. Evol. Microbiol.">
        <title>The Global Catalogue of Microorganisms (GCM) 10K type strain sequencing project: providing services to taxonomists for standard genome sequencing and annotation.</title>
        <authorList>
            <consortium name="The Broad Institute Genomics Platform"/>
            <consortium name="The Broad Institute Genome Sequencing Center for Infectious Disease"/>
            <person name="Wu L."/>
            <person name="Ma J."/>
        </authorList>
    </citation>
    <scope>NUCLEOTIDE SEQUENCE [LARGE SCALE GENOMIC DNA]</scope>
    <source>
        <strain evidence="12">CECT 7297</strain>
    </source>
</reference>
<evidence type="ECO:0000256" key="8">
    <source>
        <dbReference type="ARBA" id="ARBA00023315"/>
    </source>
</evidence>
<organism evidence="11 12">
    <name type="scientific">Marinobacter lacisalsi</name>
    <dbReference type="NCBI Taxonomy" id="475979"/>
    <lineage>
        <taxon>Bacteria</taxon>
        <taxon>Pseudomonadati</taxon>
        <taxon>Pseudomonadota</taxon>
        <taxon>Gammaproteobacteria</taxon>
        <taxon>Pseudomonadales</taxon>
        <taxon>Marinobacteraceae</taxon>
        <taxon>Marinobacter</taxon>
    </lineage>
</organism>
<evidence type="ECO:0000313" key="12">
    <source>
        <dbReference type="Proteomes" id="UP001595798"/>
    </source>
</evidence>
<comment type="similarity">
    <text evidence="2 9">Belongs to the CN hydrolase family. Apolipoprotein N-acyltransferase subfamily.</text>
</comment>
<feature type="transmembrane region" description="Helical" evidence="9">
    <location>
        <begin position="29"/>
        <end position="47"/>
    </location>
</feature>
<dbReference type="InterPro" id="IPR003010">
    <property type="entry name" value="C-N_Hydrolase"/>
</dbReference>
<dbReference type="Pfam" id="PF00795">
    <property type="entry name" value="CN_hydrolase"/>
    <property type="match status" value="1"/>
</dbReference>
<comment type="caution">
    <text evidence="11">The sequence shown here is derived from an EMBL/GenBank/DDBJ whole genome shotgun (WGS) entry which is preliminary data.</text>
</comment>
<dbReference type="NCBIfam" id="TIGR00546">
    <property type="entry name" value="lnt"/>
    <property type="match status" value="1"/>
</dbReference>
<feature type="transmembrane region" description="Helical" evidence="9">
    <location>
        <begin position="164"/>
        <end position="185"/>
    </location>
</feature>
<evidence type="ECO:0000256" key="7">
    <source>
        <dbReference type="ARBA" id="ARBA00023136"/>
    </source>
</evidence>
<feature type="transmembrane region" description="Helical" evidence="9">
    <location>
        <begin position="122"/>
        <end position="144"/>
    </location>
</feature>
<dbReference type="InterPro" id="IPR045378">
    <property type="entry name" value="LNT_N"/>
</dbReference>
<comment type="function">
    <text evidence="9">Catalyzes the phospholipid dependent N-acylation of the N-terminal cysteine of apolipoprotein, the last step in lipoprotein maturation.</text>
</comment>
<dbReference type="PROSITE" id="PS50263">
    <property type="entry name" value="CN_HYDROLASE"/>
    <property type="match status" value="1"/>
</dbReference>
<evidence type="ECO:0000256" key="4">
    <source>
        <dbReference type="ARBA" id="ARBA00022679"/>
    </source>
</evidence>
<dbReference type="SUPFAM" id="SSF56317">
    <property type="entry name" value="Carbon-nitrogen hydrolase"/>
    <property type="match status" value="1"/>
</dbReference>
<evidence type="ECO:0000259" key="10">
    <source>
        <dbReference type="PROSITE" id="PS50263"/>
    </source>
</evidence>
<name>A0ABV8QKB0_9GAMM</name>
<dbReference type="RefSeq" id="WP_379889634.1">
    <property type="nucleotide sequence ID" value="NZ_JBHSDI010000060.1"/>
</dbReference>
<dbReference type="EC" id="2.3.1.269" evidence="9"/>
<dbReference type="EMBL" id="JBHSDI010000060">
    <property type="protein sequence ID" value="MFC4260772.1"/>
    <property type="molecule type" value="Genomic_DNA"/>
</dbReference>
<comment type="pathway">
    <text evidence="9">Protein modification; lipoprotein biosynthesis (N-acyl transfer).</text>
</comment>
<evidence type="ECO:0000256" key="1">
    <source>
        <dbReference type="ARBA" id="ARBA00004651"/>
    </source>
</evidence>
<dbReference type="HAMAP" id="MF_01148">
    <property type="entry name" value="Lnt"/>
    <property type="match status" value="1"/>
</dbReference>
<keyword evidence="8 9" id="KW-0012">Acyltransferase</keyword>
<dbReference type="CDD" id="cd07571">
    <property type="entry name" value="ALP_N-acyl_transferase"/>
    <property type="match status" value="1"/>
</dbReference>
<evidence type="ECO:0000256" key="6">
    <source>
        <dbReference type="ARBA" id="ARBA00022989"/>
    </source>
</evidence>
<keyword evidence="5 9" id="KW-0812">Transmembrane</keyword>
<feature type="transmembrane region" description="Helical" evidence="9">
    <location>
        <begin position="506"/>
        <end position="524"/>
    </location>
</feature>
<keyword evidence="6 9" id="KW-1133">Transmembrane helix</keyword>
<feature type="transmembrane region" description="Helical" evidence="9">
    <location>
        <begin position="197"/>
        <end position="218"/>
    </location>
</feature>
<dbReference type="PANTHER" id="PTHR38686:SF1">
    <property type="entry name" value="APOLIPOPROTEIN N-ACYLTRANSFERASE"/>
    <property type="match status" value="1"/>
</dbReference>
<proteinExistence type="inferred from homology"/>
<comment type="catalytic activity">
    <reaction evidence="9">
        <text>N-terminal S-1,2-diacyl-sn-glyceryl-L-cysteinyl-[lipoprotein] + a glycerophospholipid = N-acyl-S-1,2-diacyl-sn-glyceryl-L-cysteinyl-[lipoprotein] + a 2-acyl-sn-glycero-3-phospholipid + H(+)</text>
        <dbReference type="Rhea" id="RHEA:48228"/>
        <dbReference type="Rhea" id="RHEA-COMP:14681"/>
        <dbReference type="Rhea" id="RHEA-COMP:14684"/>
        <dbReference type="ChEBI" id="CHEBI:15378"/>
        <dbReference type="ChEBI" id="CHEBI:136912"/>
        <dbReference type="ChEBI" id="CHEBI:140656"/>
        <dbReference type="ChEBI" id="CHEBI:140657"/>
        <dbReference type="ChEBI" id="CHEBI:140660"/>
        <dbReference type="EC" id="2.3.1.269"/>
    </reaction>
</comment>
<accession>A0ABV8QKB0</accession>
<dbReference type="InterPro" id="IPR004563">
    <property type="entry name" value="Apolipo_AcylTrfase"/>
</dbReference>
<feature type="domain" description="CN hydrolase" evidence="10">
    <location>
        <begin position="233"/>
        <end position="491"/>
    </location>
</feature>
<evidence type="ECO:0000256" key="3">
    <source>
        <dbReference type="ARBA" id="ARBA00022475"/>
    </source>
</evidence>
<keyword evidence="3 9" id="KW-1003">Cell membrane</keyword>
<dbReference type="GO" id="GO:0016746">
    <property type="term" value="F:acyltransferase activity"/>
    <property type="evidence" value="ECO:0007669"/>
    <property type="project" value="UniProtKB-KW"/>
</dbReference>
<keyword evidence="4 9" id="KW-0808">Transferase</keyword>
<dbReference type="Proteomes" id="UP001595798">
    <property type="component" value="Unassembled WGS sequence"/>
</dbReference>
<comment type="subcellular location">
    <subcellularLocation>
        <location evidence="1 9">Cell membrane</location>
        <topology evidence="1 9">Multi-pass membrane protein</topology>
    </subcellularLocation>
</comment>
<dbReference type="Pfam" id="PF20154">
    <property type="entry name" value="LNT_N"/>
    <property type="match status" value="1"/>
</dbReference>
<dbReference type="Gene3D" id="3.60.110.10">
    <property type="entry name" value="Carbon-nitrogen hydrolase"/>
    <property type="match status" value="1"/>
</dbReference>
<sequence length="529" mass="57725">MSRRTSSAGSLLPLLGALATGVMLAVPYNYAGFYPLTWVAFVPLLLATHGRGYLCHYLLGLVSGLAMYLVATPWMVEFLQRLKDYSLAPAVGGAAVFWLLTSQLPALLMVSYRWLQRFTGHYPLWAFPILVMLFYGWFPVLFPLQLGESQSAFLPAIQAVSLTGVYGLDLMIGISNALVAAAILQRQGREPGLGGRGSVIAGVAGVIALTVWLGFGWWSLAQWDHRASQWPTLAVGLVQPNEVPSASVPDPEPGYGRAWPPEMEVTEALVSAGAEVVLWPETRYKGYFEVDHVPAAYQRNVGALGVPLVFHDAEQQGRGKDFREYNTAIFLGADGELSERYRKHRLVAFGETLPLSREFPWLVSWAERYLGDFFANLTPGSDRVTFPVNGVHLVPAICYESAFPGHVARSLAAAPGSPLLVVLSNNGWFGDSRQPWQHAGATILRAVENRVSLVHVINNGPSTVVSPSGRILAATEFRERAGLLSQVPYTPANGAFSSWFTRWPEWLAVVAAIALLLGAAVARVRRDGR</sequence>